<dbReference type="Gene3D" id="3.20.20.70">
    <property type="entry name" value="Aldolase class I"/>
    <property type="match status" value="1"/>
</dbReference>
<dbReference type="EMBL" id="JAWWNJ010000248">
    <property type="protein sequence ID" value="KAK6966983.1"/>
    <property type="molecule type" value="Genomic_DNA"/>
</dbReference>
<name>A0AAV9Z123_9AGAR</name>
<evidence type="ECO:0000259" key="1">
    <source>
        <dbReference type="Pfam" id="PF00724"/>
    </source>
</evidence>
<dbReference type="InterPro" id="IPR001155">
    <property type="entry name" value="OxRdtase_FMN_N"/>
</dbReference>
<gene>
    <name evidence="2" type="ORF">R3P38DRAFT_3299366</name>
</gene>
<keyword evidence="3" id="KW-1185">Reference proteome</keyword>
<feature type="domain" description="NADH:flavin oxidoreductase/NADH oxidase N-terminal" evidence="1">
    <location>
        <begin position="9"/>
        <end position="76"/>
    </location>
</feature>
<dbReference type="AlphaFoldDB" id="A0AAV9Z123"/>
<sequence length="257" mass="27906">MPATPAIPKLFTPIQLNSDIRLQHRVVHAPMTRFRVDGETGVILPIVKEYYTQRASTPGTLLISEGTVFAKKGGGVYIPFTPENAGRFTGVAHGAWPGMWSAEQAAAWKEPCGPLPRPCLRNSSLSSSAHRESIPRVLQMLSADHLSSRLGMASTLFMSTIHVERVVPAAVPIVVKISFPGMWSCLCRSSSLLNMLLCPPVVGSFHITYVVDMASASFLGSSCLPPSIAKLIMFFLTSLLASDLNLCMEVIWRAIVL</sequence>
<protein>
    <recommendedName>
        <fullName evidence="1">NADH:flavin oxidoreductase/NADH oxidase N-terminal domain-containing protein</fullName>
    </recommendedName>
</protein>
<proteinExistence type="predicted"/>
<evidence type="ECO:0000313" key="2">
    <source>
        <dbReference type="EMBL" id="KAK6966983.1"/>
    </source>
</evidence>
<dbReference type="Pfam" id="PF00724">
    <property type="entry name" value="Oxidored_FMN"/>
    <property type="match status" value="1"/>
</dbReference>
<evidence type="ECO:0000313" key="3">
    <source>
        <dbReference type="Proteomes" id="UP001362999"/>
    </source>
</evidence>
<reference evidence="2 3" key="1">
    <citation type="journal article" date="2024" name="J Genomics">
        <title>Draft genome sequencing and assembly of Favolaschia claudopus CIRM-BRFM 2984 isolated from oak limbs.</title>
        <authorList>
            <person name="Navarro D."/>
            <person name="Drula E."/>
            <person name="Chaduli D."/>
            <person name="Cazenave R."/>
            <person name="Ahrendt S."/>
            <person name="Wang J."/>
            <person name="Lipzen A."/>
            <person name="Daum C."/>
            <person name="Barry K."/>
            <person name="Grigoriev I.V."/>
            <person name="Favel A."/>
            <person name="Rosso M.N."/>
            <person name="Martin F."/>
        </authorList>
    </citation>
    <scope>NUCLEOTIDE SEQUENCE [LARGE SCALE GENOMIC DNA]</scope>
    <source>
        <strain evidence="2 3">CIRM-BRFM 2984</strain>
    </source>
</reference>
<accession>A0AAV9Z123</accession>
<dbReference type="SUPFAM" id="SSF51395">
    <property type="entry name" value="FMN-linked oxidoreductases"/>
    <property type="match status" value="1"/>
</dbReference>
<dbReference type="PANTHER" id="PTHR22893:SF91">
    <property type="entry name" value="NADPH DEHYDROGENASE 2-RELATED"/>
    <property type="match status" value="1"/>
</dbReference>
<comment type="caution">
    <text evidence="2">The sequence shown here is derived from an EMBL/GenBank/DDBJ whole genome shotgun (WGS) entry which is preliminary data.</text>
</comment>
<dbReference type="GO" id="GO:0010181">
    <property type="term" value="F:FMN binding"/>
    <property type="evidence" value="ECO:0007669"/>
    <property type="project" value="InterPro"/>
</dbReference>
<dbReference type="InterPro" id="IPR013785">
    <property type="entry name" value="Aldolase_TIM"/>
</dbReference>
<dbReference type="PANTHER" id="PTHR22893">
    <property type="entry name" value="NADH OXIDOREDUCTASE-RELATED"/>
    <property type="match status" value="1"/>
</dbReference>
<dbReference type="Proteomes" id="UP001362999">
    <property type="component" value="Unassembled WGS sequence"/>
</dbReference>
<dbReference type="InterPro" id="IPR045247">
    <property type="entry name" value="Oye-like"/>
</dbReference>
<organism evidence="2 3">
    <name type="scientific">Favolaschia claudopus</name>
    <dbReference type="NCBI Taxonomy" id="2862362"/>
    <lineage>
        <taxon>Eukaryota</taxon>
        <taxon>Fungi</taxon>
        <taxon>Dikarya</taxon>
        <taxon>Basidiomycota</taxon>
        <taxon>Agaricomycotina</taxon>
        <taxon>Agaricomycetes</taxon>
        <taxon>Agaricomycetidae</taxon>
        <taxon>Agaricales</taxon>
        <taxon>Marasmiineae</taxon>
        <taxon>Mycenaceae</taxon>
        <taxon>Favolaschia</taxon>
    </lineage>
</organism>
<dbReference type="GO" id="GO:0003959">
    <property type="term" value="F:NADPH dehydrogenase activity"/>
    <property type="evidence" value="ECO:0007669"/>
    <property type="project" value="TreeGrafter"/>
</dbReference>